<reference evidence="3" key="2">
    <citation type="submission" date="2015-01" db="EMBL/GenBank/DDBJ databases">
        <title>Evolutionary Origins and Diversification of the Mycorrhizal Mutualists.</title>
        <authorList>
            <consortium name="DOE Joint Genome Institute"/>
            <consortium name="Mycorrhizal Genomics Consortium"/>
            <person name="Kohler A."/>
            <person name="Kuo A."/>
            <person name="Nagy L.G."/>
            <person name="Floudas D."/>
            <person name="Copeland A."/>
            <person name="Barry K.W."/>
            <person name="Cichocki N."/>
            <person name="Veneault-Fourrey C."/>
            <person name="LaButti K."/>
            <person name="Lindquist E.A."/>
            <person name="Lipzen A."/>
            <person name="Lundell T."/>
            <person name="Morin E."/>
            <person name="Murat C."/>
            <person name="Riley R."/>
            <person name="Ohm R."/>
            <person name="Sun H."/>
            <person name="Tunlid A."/>
            <person name="Henrissat B."/>
            <person name="Grigoriev I.V."/>
            <person name="Hibbett D.S."/>
            <person name="Martin F."/>
        </authorList>
    </citation>
    <scope>NUCLEOTIDE SEQUENCE [LARGE SCALE GENOMIC DNA]</scope>
    <source>
        <strain evidence="3">Foug A</strain>
    </source>
</reference>
<gene>
    <name evidence="2" type="ORF">SCLCIDRAFT_1225319</name>
</gene>
<sequence length="149" mass="16158">MAMAPVLRLPTAGSSNDKPSTACDKSCPFPSTPHSKDNVNSEDGEIKEDLVSLLRLTRSSSYVVDQNKNASCATAAFPHHAMPEPMTEDELDRAKSVMLDLLGWGVTPEYLVDHSVSPGALVRIFGDLNLRLPTNLFRSNPPPVENNSP</sequence>
<reference evidence="2 3" key="1">
    <citation type="submission" date="2014-04" db="EMBL/GenBank/DDBJ databases">
        <authorList>
            <consortium name="DOE Joint Genome Institute"/>
            <person name="Kuo A."/>
            <person name="Kohler A."/>
            <person name="Nagy L.G."/>
            <person name="Floudas D."/>
            <person name="Copeland A."/>
            <person name="Barry K.W."/>
            <person name="Cichocki N."/>
            <person name="Veneault-Fourrey C."/>
            <person name="LaButti K."/>
            <person name="Lindquist E.A."/>
            <person name="Lipzen A."/>
            <person name="Lundell T."/>
            <person name="Morin E."/>
            <person name="Murat C."/>
            <person name="Sun H."/>
            <person name="Tunlid A."/>
            <person name="Henrissat B."/>
            <person name="Grigoriev I.V."/>
            <person name="Hibbett D.S."/>
            <person name="Martin F."/>
            <person name="Nordberg H.P."/>
            <person name="Cantor M.N."/>
            <person name="Hua S.X."/>
        </authorList>
    </citation>
    <scope>NUCLEOTIDE SEQUENCE [LARGE SCALE GENOMIC DNA]</scope>
    <source>
        <strain evidence="2 3">Foug A</strain>
    </source>
</reference>
<dbReference type="OrthoDB" id="3270652at2759"/>
<feature type="region of interest" description="Disordered" evidence="1">
    <location>
        <begin position="1"/>
        <end position="43"/>
    </location>
</feature>
<evidence type="ECO:0000256" key="1">
    <source>
        <dbReference type="SAM" id="MobiDB-lite"/>
    </source>
</evidence>
<organism evidence="2 3">
    <name type="scientific">Scleroderma citrinum Foug A</name>
    <dbReference type="NCBI Taxonomy" id="1036808"/>
    <lineage>
        <taxon>Eukaryota</taxon>
        <taxon>Fungi</taxon>
        <taxon>Dikarya</taxon>
        <taxon>Basidiomycota</taxon>
        <taxon>Agaricomycotina</taxon>
        <taxon>Agaricomycetes</taxon>
        <taxon>Agaricomycetidae</taxon>
        <taxon>Boletales</taxon>
        <taxon>Sclerodermatineae</taxon>
        <taxon>Sclerodermataceae</taxon>
        <taxon>Scleroderma</taxon>
    </lineage>
</organism>
<dbReference type="HOGENOM" id="CLU_1768701_0_0_1"/>
<dbReference type="STRING" id="1036808.A0A0C3D2Y6"/>
<keyword evidence="3" id="KW-1185">Reference proteome</keyword>
<dbReference type="InParanoid" id="A0A0C3D2Y6"/>
<dbReference type="EMBL" id="KN822407">
    <property type="protein sequence ID" value="KIM50496.1"/>
    <property type="molecule type" value="Genomic_DNA"/>
</dbReference>
<dbReference type="AlphaFoldDB" id="A0A0C3D2Y6"/>
<dbReference type="Proteomes" id="UP000053989">
    <property type="component" value="Unassembled WGS sequence"/>
</dbReference>
<accession>A0A0C3D2Y6</accession>
<evidence type="ECO:0000313" key="2">
    <source>
        <dbReference type="EMBL" id="KIM50496.1"/>
    </source>
</evidence>
<name>A0A0C3D2Y6_9AGAM</name>
<evidence type="ECO:0000313" key="3">
    <source>
        <dbReference type="Proteomes" id="UP000053989"/>
    </source>
</evidence>
<proteinExistence type="predicted"/>
<protein>
    <submittedName>
        <fullName evidence="2">Uncharacterized protein</fullName>
    </submittedName>
</protein>